<name>A0A348AL92_9FIRM</name>
<reference evidence="15 16" key="1">
    <citation type="journal article" date="2018" name="Int. J. Syst. Evol. Microbiol.">
        <title>Methylomusa anaerophila gen. nov., sp. nov., an anaerobic methanol-utilizing bacterium isolated from a microbial fuel cell.</title>
        <authorList>
            <person name="Amano N."/>
            <person name="Yamamuro A."/>
            <person name="Miyahara M."/>
            <person name="Kouzuma A."/>
            <person name="Abe T."/>
            <person name="Watanabe K."/>
        </authorList>
    </citation>
    <scope>NUCLEOTIDE SEQUENCE [LARGE SCALE GENOMIC DNA]</scope>
    <source>
        <strain evidence="15 16">MMFC1</strain>
    </source>
</reference>
<dbReference type="PANTHER" id="PTHR30069">
    <property type="entry name" value="TONB-DEPENDENT OUTER MEMBRANE RECEPTOR"/>
    <property type="match status" value="1"/>
</dbReference>
<dbReference type="AlphaFoldDB" id="A0A348AL92"/>
<dbReference type="GO" id="GO:0044718">
    <property type="term" value="P:siderophore transmembrane transport"/>
    <property type="evidence" value="ECO:0007669"/>
    <property type="project" value="TreeGrafter"/>
</dbReference>
<keyword evidence="2 10" id="KW-0813">Transport</keyword>
<dbReference type="PROSITE" id="PS52016">
    <property type="entry name" value="TONB_DEPENDENT_REC_3"/>
    <property type="match status" value="1"/>
</dbReference>
<proteinExistence type="inferred from homology"/>
<evidence type="ECO:0000256" key="7">
    <source>
        <dbReference type="ARBA" id="ARBA00023136"/>
    </source>
</evidence>
<evidence type="ECO:0000256" key="11">
    <source>
        <dbReference type="RuleBase" id="RU003357"/>
    </source>
</evidence>
<dbReference type="SUPFAM" id="SSF56935">
    <property type="entry name" value="Porins"/>
    <property type="match status" value="1"/>
</dbReference>
<evidence type="ECO:0000259" key="14">
    <source>
        <dbReference type="Pfam" id="PF07715"/>
    </source>
</evidence>
<evidence type="ECO:0000259" key="13">
    <source>
        <dbReference type="Pfam" id="PF00593"/>
    </source>
</evidence>
<feature type="chain" id="PRO_5038967411" evidence="12">
    <location>
        <begin position="21"/>
        <end position="636"/>
    </location>
</feature>
<evidence type="ECO:0000256" key="4">
    <source>
        <dbReference type="ARBA" id="ARBA00022692"/>
    </source>
</evidence>
<dbReference type="PROSITE" id="PS51257">
    <property type="entry name" value="PROKAR_LIPOPROTEIN"/>
    <property type="match status" value="1"/>
</dbReference>
<dbReference type="InterPro" id="IPR037066">
    <property type="entry name" value="Plug_dom_sf"/>
</dbReference>
<feature type="domain" description="TonB-dependent receptor-like beta-barrel" evidence="13">
    <location>
        <begin position="182"/>
        <end position="602"/>
    </location>
</feature>
<dbReference type="EMBL" id="AP018449">
    <property type="protein sequence ID" value="BBB91840.1"/>
    <property type="molecule type" value="Genomic_DNA"/>
</dbReference>
<dbReference type="PROSITE" id="PS01156">
    <property type="entry name" value="TONB_DEPENDENT_REC_2"/>
    <property type="match status" value="1"/>
</dbReference>
<evidence type="ECO:0000256" key="2">
    <source>
        <dbReference type="ARBA" id="ARBA00022448"/>
    </source>
</evidence>
<protein>
    <submittedName>
        <fullName evidence="15">Vitamin B12 transporter BtuB</fullName>
    </submittedName>
</protein>
<dbReference type="GO" id="GO:0015344">
    <property type="term" value="F:siderophore uptake transmembrane transporter activity"/>
    <property type="evidence" value="ECO:0007669"/>
    <property type="project" value="TreeGrafter"/>
</dbReference>
<dbReference type="GO" id="GO:0009279">
    <property type="term" value="C:cell outer membrane"/>
    <property type="evidence" value="ECO:0007669"/>
    <property type="project" value="UniProtKB-SubCell"/>
</dbReference>
<dbReference type="InterPro" id="IPR036942">
    <property type="entry name" value="Beta-barrel_TonB_sf"/>
</dbReference>
<keyword evidence="4 10" id="KW-0812">Transmembrane</keyword>
<dbReference type="Proteomes" id="UP000276437">
    <property type="component" value="Chromosome"/>
</dbReference>
<comment type="similarity">
    <text evidence="10 11">Belongs to the TonB-dependent receptor family.</text>
</comment>
<feature type="domain" description="TonB-dependent receptor plug" evidence="14">
    <location>
        <begin position="49"/>
        <end position="159"/>
    </location>
</feature>
<dbReference type="PANTHER" id="PTHR30069:SF29">
    <property type="entry name" value="HEMOGLOBIN AND HEMOGLOBIN-HAPTOGLOBIN-BINDING PROTEIN 1-RELATED"/>
    <property type="match status" value="1"/>
</dbReference>
<evidence type="ECO:0000256" key="1">
    <source>
        <dbReference type="ARBA" id="ARBA00004571"/>
    </source>
</evidence>
<dbReference type="Gene3D" id="2.170.130.10">
    <property type="entry name" value="TonB-dependent receptor, plug domain"/>
    <property type="match status" value="1"/>
</dbReference>
<keyword evidence="8" id="KW-0675">Receptor</keyword>
<evidence type="ECO:0000256" key="5">
    <source>
        <dbReference type="ARBA" id="ARBA00022729"/>
    </source>
</evidence>
<evidence type="ECO:0000256" key="6">
    <source>
        <dbReference type="ARBA" id="ARBA00023077"/>
    </source>
</evidence>
<organism evidence="15 16">
    <name type="scientific">Methylomusa anaerophila</name>
    <dbReference type="NCBI Taxonomy" id="1930071"/>
    <lineage>
        <taxon>Bacteria</taxon>
        <taxon>Bacillati</taxon>
        <taxon>Bacillota</taxon>
        <taxon>Negativicutes</taxon>
        <taxon>Selenomonadales</taxon>
        <taxon>Sporomusaceae</taxon>
        <taxon>Methylomusa</taxon>
    </lineage>
</organism>
<evidence type="ECO:0000313" key="16">
    <source>
        <dbReference type="Proteomes" id="UP000276437"/>
    </source>
</evidence>
<dbReference type="Gene3D" id="2.40.170.20">
    <property type="entry name" value="TonB-dependent receptor, beta-barrel domain"/>
    <property type="match status" value="1"/>
</dbReference>
<dbReference type="CDD" id="cd01347">
    <property type="entry name" value="ligand_gated_channel"/>
    <property type="match status" value="1"/>
</dbReference>
<accession>A0A348AL92</accession>
<dbReference type="InterPro" id="IPR039426">
    <property type="entry name" value="TonB-dep_rcpt-like"/>
</dbReference>
<dbReference type="InterPro" id="IPR010917">
    <property type="entry name" value="TonB_rcpt_CS"/>
</dbReference>
<keyword evidence="7 10" id="KW-0472">Membrane</keyword>
<evidence type="ECO:0000256" key="9">
    <source>
        <dbReference type="ARBA" id="ARBA00023237"/>
    </source>
</evidence>
<keyword evidence="16" id="KW-1185">Reference proteome</keyword>
<dbReference type="KEGG" id="mana:MAMMFC1_02525"/>
<dbReference type="RefSeq" id="WP_232035436.1">
    <property type="nucleotide sequence ID" value="NZ_AP018449.1"/>
</dbReference>
<evidence type="ECO:0000256" key="3">
    <source>
        <dbReference type="ARBA" id="ARBA00022452"/>
    </source>
</evidence>
<keyword evidence="3 10" id="KW-1134">Transmembrane beta strand</keyword>
<keyword evidence="5 12" id="KW-0732">Signal</keyword>
<evidence type="ECO:0000256" key="10">
    <source>
        <dbReference type="PROSITE-ProRule" id="PRU01360"/>
    </source>
</evidence>
<comment type="subcellular location">
    <subcellularLocation>
        <location evidence="1 10">Cell outer membrane</location>
        <topology evidence="1 10">Multi-pass membrane protein</topology>
    </subcellularLocation>
</comment>
<feature type="signal peptide" evidence="12">
    <location>
        <begin position="1"/>
        <end position="20"/>
    </location>
</feature>
<keyword evidence="9 10" id="KW-0998">Cell outer membrane</keyword>
<dbReference type="Pfam" id="PF00593">
    <property type="entry name" value="TonB_dep_Rec_b-barrel"/>
    <property type="match status" value="1"/>
</dbReference>
<evidence type="ECO:0000313" key="15">
    <source>
        <dbReference type="EMBL" id="BBB91840.1"/>
    </source>
</evidence>
<evidence type="ECO:0000256" key="8">
    <source>
        <dbReference type="ARBA" id="ARBA00023170"/>
    </source>
</evidence>
<sequence>MKWQCNKALLSLLLVGAACGGGSETCAEEIFDLDQIVVTATRTQVEEFKANANISVITREQIERNHYTNLTDALRNVPGVFIANYGATGESSASNNLMLNGSSNIVVLIDGQRANINGSSGTYGKMAMAEISNMDSIERIEILKSSASTLYGSDAQGGVINIITRKPEDGKTTTKITTTLGSYDREQYNISHRGSVNGFFWDISGQKKLQGDFKDGWGRTVRDRINVTNNSFKIGKKFADKADVTVVYQTYEAEYTATNGGYSKPSIVQGTKDNSKLTITYTQKISDKMSNQLAFFRHTNKAQESDYTKFNDFTTTGFSDQFTYAAGETHTIIGGLDYYEDKINHYKNSSATTDGEKISNKAVYIQDEWQITKEWKLSSGIRFDDQSRYGRNNTPSFVLGYTPNGRMNVYAGYKQFFTAPYVAHLYSATYGNPDLKAETGHAVEAGINYKFDATFVGSLHVFKRDSENVVAYVDTPTPTHPKGQYVNIDEEHARGVTIQLKKAFSDRFNTNVGYSYLYIKPNAGQTPNRNGALPRGSWNLELNYVQDKFDAVISGRGTVGKGQQRADNQTIGKPYRTYWIWDVAMNYKTTDMINIFARVNNIFDTMYTDMSYELNPNSAWFSAPGRNFQVGVEYTF</sequence>
<keyword evidence="6 11" id="KW-0798">TonB box</keyword>
<dbReference type="Pfam" id="PF07715">
    <property type="entry name" value="Plug"/>
    <property type="match status" value="1"/>
</dbReference>
<evidence type="ECO:0000256" key="12">
    <source>
        <dbReference type="SAM" id="SignalP"/>
    </source>
</evidence>
<dbReference type="InterPro" id="IPR000531">
    <property type="entry name" value="Beta-barrel_TonB"/>
</dbReference>
<gene>
    <name evidence="15" type="primary">btuB_3</name>
    <name evidence="15" type="ORF">MAMMFC1_02525</name>
</gene>
<dbReference type="InterPro" id="IPR012910">
    <property type="entry name" value="Plug_dom"/>
</dbReference>